<keyword evidence="1" id="KW-0812">Transmembrane</keyword>
<dbReference type="STRING" id="1798491.A3C87_01640"/>
<dbReference type="AlphaFoldDB" id="A0A1F6DIG1"/>
<dbReference type="Pfam" id="PF18895">
    <property type="entry name" value="T4SS_pilin"/>
    <property type="match status" value="1"/>
</dbReference>
<reference evidence="2 3" key="1">
    <citation type="journal article" date="2016" name="Nat. Commun.">
        <title>Thousands of microbial genomes shed light on interconnected biogeochemical processes in an aquifer system.</title>
        <authorList>
            <person name="Anantharaman K."/>
            <person name="Brown C.T."/>
            <person name="Hug L.A."/>
            <person name="Sharon I."/>
            <person name="Castelle C.J."/>
            <person name="Probst A.J."/>
            <person name="Thomas B.C."/>
            <person name="Singh A."/>
            <person name="Wilkins M.J."/>
            <person name="Karaoz U."/>
            <person name="Brodie E.L."/>
            <person name="Williams K.H."/>
            <person name="Hubbard S.S."/>
            <person name="Banfield J.F."/>
        </authorList>
    </citation>
    <scope>NUCLEOTIDE SEQUENCE [LARGE SCALE GENOMIC DNA]</scope>
</reference>
<evidence type="ECO:0000313" key="2">
    <source>
        <dbReference type="EMBL" id="OGG61234.1"/>
    </source>
</evidence>
<accession>A0A1F6DIG1</accession>
<keyword evidence="1" id="KW-1133">Transmembrane helix</keyword>
<evidence type="ECO:0000256" key="1">
    <source>
        <dbReference type="SAM" id="Phobius"/>
    </source>
</evidence>
<sequence>MLPTVQTTGKPHVDAAQSIIEKLNDAIIFPTITLLMGVAVVLFAWGVFKYVRNAGDSAANTQARNLIIWSIIGFVIMVSARAILSLAAGTLGISFPG</sequence>
<comment type="caution">
    <text evidence="2">The sequence shown here is derived from an EMBL/GenBank/DDBJ whole genome shotgun (WGS) entry which is preliminary data.</text>
</comment>
<keyword evidence="1" id="KW-0472">Membrane</keyword>
<proteinExistence type="predicted"/>
<protein>
    <submittedName>
        <fullName evidence="2">Uncharacterized protein</fullName>
    </submittedName>
</protein>
<dbReference type="EMBL" id="MFLE01000024">
    <property type="protein sequence ID" value="OGG61234.1"/>
    <property type="molecule type" value="Genomic_DNA"/>
</dbReference>
<feature type="transmembrane region" description="Helical" evidence="1">
    <location>
        <begin position="27"/>
        <end position="45"/>
    </location>
</feature>
<dbReference type="Proteomes" id="UP000176511">
    <property type="component" value="Unassembled WGS sequence"/>
</dbReference>
<organism evidence="2 3">
    <name type="scientific">Candidatus Kaiserbacteria bacterium RIFCSPHIGHO2_02_FULL_49_34</name>
    <dbReference type="NCBI Taxonomy" id="1798491"/>
    <lineage>
        <taxon>Bacteria</taxon>
        <taxon>Candidatus Kaiseribacteriota</taxon>
    </lineage>
</organism>
<dbReference type="InterPro" id="IPR043993">
    <property type="entry name" value="T4SS_pilin"/>
</dbReference>
<evidence type="ECO:0000313" key="3">
    <source>
        <dbReference type="Proteomes" id="UP000176511"/>
    </source>
</evidence>
<feature type="transmembrane region" description="Helical" evidence="1">
    <location>
        <begin position="66"/>
        <end position="95"/>
    </location>
</feature>
<name>A0A1F6DIG1_9BACT</name>
<gene>
    <name evidence="2" type="ORF">A3C87_01640</name>
</gene>